<name>A0A1J5PU56_9ZZZZ</name>
<evidence type="ECO:0000313" key="2">
    <source>
        <dbReference type="EMBL" id="OIQ74376.1"/>
    </source>
</evidence>
<sequence length="114" mass="12353">MGFESGATAILGAVLATPFMGRLALLGSKGWMEVRDRSHPQNSTGWDVISVHRDETPVSSFFPPHPAVRDNLEAFGRAALGQAPYPVTPDEMLSNVRSFEAIQRSVKSGSIEKI</sequence>
<evidence type="ECO:0000256" key="1">
    <source>
        <dbReference type="SAM" id="Phobius"/>
    </source>
</evidence>
<keyword evidence="1" id="KW-0812">Transmembrane</keyword>
<comment type="caution">
    <text evidence="2">The sequence shown here is derived from an EMBL/GenBank/DDBJ whole genome shotgun (WGS) entry which is preliminary data.</text>
</comment>
<keyword evidence="1" id="KW-1133">Transmembrane helix</keyword>
<proteinExistence type="predicted"/>
<reference evidence="2" key="1">
    <citation type="submission" date="2016-10" db="EMBL/GenBank/DDBJ databases">
        <title>Sequence of Gallionella enrichment culture.</title>
        <authorList>
            <person name="Poehlein A."/>
            <person name="Muehling M."/>
            <person name="Daniel R."/>
        </authorList>
    </citation>
    <scope>NUCLEOTIDE SEQUENCE</scope>
</reference>
<accession>A0A1J5PU56</accession>
<dbReference type="AlphaFoldDB" id="A0A1J5PU56"/>
<dbReference type="EMBL" id="MLJW01002530">
    <property type="protein sequence ID" value="OIQ74376.1"/>
    <property type="molecule type" value="Genomic_DNA"/>
</dbReference>
<dbReference type="Gene3D" id="3.30.360.10">
    <property type="entry name" value="Dihydrodipicolinate Reductase, domain 2"/>
    <property type="match status" value="1"/>
</dbReference>
<protein>
    <recommendedName>
        <fullName evidence="3">Gfo/Idh/MocA-like oxidoreductase C-terminal domain-containing protein</fullName>
    </recommendedName>
</protein>
<evidence type="ECO:0008006" key="3">
    <source>
        <dbReference type="Google" id="ProtNLM"/>
    </source>
</evidence>
<gene>
    <name evidence="2" type="ORF">GALL_439770</name>
</gene>
<keyword evidence="1" id="KW-0472">Membrane</keyword>
<organism evidence="2">
    <name type="scientific">mine drainage metagenome</name>
    <dbReference type="NCBI Taxonomy" id="410659"/>
    <lineage>
        <taxon>unclassified sequences</taxon>
        <taxon>metagenomes</taxon>
        <taxon>ecological metagenomes</taxon>
    </lineage>
</organism>
<feature type="transmembrane region" description="Helical" evidence="1">
    <location>
        <begin position="6"/>
        <end position="25"/>
    </location>
</feature>